<reference evidence="1 2" key="1">
    <citation type="submission" date="2016-07" db="EMBL/GenBank/DDBJ databases">
        <title>Pervasive Adenine N6-methylation of Active Genes in Fungi.</title>
        <authorList>
            <consortium name="DOE Joint Genome Institute"/>
            <person name="Mondo S.J."/>
            <person name="Dannebaum R.O."/>
            <person name="Kuo R.C."/>
            <person name="Labutti K."/>
            <person name="Haridas S."/>
            <person name="Kuo A."/>
            <person name="Salamov A."/>
            <person name="Ahrendt S.R."/>
            <person name="Lipzen A."/>
            <person name="Sullivan W."/>
            <person name="Andreopoulos W.B."/>
            <person name="Clum A."/>
            <person name="Lindquist E."/>
            <person name="Daum C."/>
            <person name="Ramamoorthy G.K."/>
            <person name="Gryganskyi A."/>
            <person name="Culley D."/>
            <person name="Magnuson J.K."/>
            <person name="James T.Y."/>
            <person name="O'Malley M.A."/>
            <person name="Stajich J.E."/>
            <person name="Spatafora J.W."/>
            <person name="Visel A."/>
            <person name="Grigoriev I.V."/>
        </authorList>
    </citation>
    <scope>NUCLEOTIDE SEQUENCE [LARGE SCALE GENOMIC DNA]</scope>
    <source>
        <strain evidence="1 2">NRRL 3116</strain>
    </source>
</reference>
<name>A0A1Y2GRK2_9FUNG</name>
<dbReference type="RefSeq" id="XP_021881901.1">
    <property type="nucleotide sequence ID" value="XM_022029379.1"/>
</dbReference>
<comment type="caution">
    <text evidence="1">The sequence shown here is derived from an EMBL/GenBank/DDBJ whole genome shotgun (WGS) entry which is preliminary data.</text>
</comment>
<dbReference type="Proteomes" id="UP000193648">
    <property type="component" value="Unassembled WGS sequence"/>
</dbReference>
<gene>
    <name evidence="1" type="ORF">BCR41DRAFT_405261</name>
</gene>
<protein>
    <submittedName>
        <fullName evidence="1">Uncharacterized protein</fullName>
    </submittedName>
</protein>
<evidence type="ECO:0000313" key="1">
    <source>
        <dbReference type="EMBL" id="ORZ17514.1"/>
    </source>
</evidence>
<dbReference type="GeneID" id="33571222"/>
<dbReference type="AlphaFoldDB" id="A0A1Y2GRK2"/>
<sequence>MQMKVTDKGAYCFQVLLRFRFFKRDVRDSPLVDRSEVPRLLASGIAIREKSNALGIYSVRSDIDIEPLAMDLHWVHDLVLAVISLFERPLLASATNSQHGYGDTIPDNSQKLTKPPAWQYHSRTYKSQCQDEETPDEIKSYFSMDEIFGFLFHWFVIGDKDFILEYQAQLVEAALVNASINKCLCSWDNVGSPMPVLLIETLETRPLDSWPLLPNNTISAAYTEIRRSSNKAYPLGECISHVGGFVVTGQAKGILKPFKLQASPPHLESTTVSPVARSVLLFDSNKLSWIDSNDVNGSIRVLNGSSIEWFE</sequence>
<evidence type="ECO:0000313" key="2">
    <source>
        <dbReference type="Proteomes" id="UP000193648"/>
    </source>
</evidence>
<dbReference type="InParanoid" id="A0A1Y2GRK2"/>
<keyword evidence="2" id="KW-1185">Reference proteome</keyword>
<accession>A0A1Y2GRK2</accession>
<organism evidence="1 2">
    <name type="scientific">Lobosporangium transversale</name>
    <dbReference type="NCBI Taxonomy" id="64571"/>
    <lineage>
        <taxon>Eukaryota</taxon>
        <taxon>Fungi</taxon>
        <taxon>Fungi incertae sedis</taxon>
        <taxon>Mucoromycota</taxon>
        <taxon>Mortierellomycotina</taxon>
        <taxon>Mortierellomycetes</taxon>
        <taxon>Mortierellales</taxon>
        <taxon>Mortierellaceae</taxon>
        <taxon>Lobosporangium</taxon>
    </lineage>
</organism>
<dbReference type="EMBL" id="MCFF01000016">
    <property type="protein sequence ID" value="ORZ17514.1"/>
    <property type="molecule type" value="Genomic_DNA"/>
</dbReference>
<proteinExistence type="predicted"/>